<comment type="catalytic activity">
    <reaction evidence="5">
        <text>L,L-cystathionine + H2O = L-homocysteine + pyruvate + NH4(+)</text>
        <dbReference type="Rhea" id="RHEA:13965"/>
        <dbReference type="ChEBI" id="CHEBI:15361"/>
        <dbReference type="ChEBI" id="CHEBI:15377"/>
        <dbReference type="ChEBI" id="CHEBI:28938"/>
        <dbReference type="ChEBI" id="CHEBI:58161"/>
        <dbReference type="ChEBI" id="CHEBI:58199"/>
    </reaction>
</comment>
<feature type="modified residue" description="N6-(pyridoxal phosphate)lysine" evidence="6">
    <location>
        <position position="210"/>
    </location>
</feature>
<dbReference type="InterPro" id="IPR015421">
    <property type="entry name" value="PyrdxlP-dep_Trfase_major"/>
</dbReference>
<dbReference type="AlphaFoldDB" id="A0A7W6JZA3"/>
<evidence type="ECO:0000256" key="7">
    <source>
        <dbReference type="RuleBase" id="RU362118"/>
    </source>
</evidence>
<dbReference type="Proteomes" id="UP000584824">
    <property type="component" value="Unassembled WGS sequence"/>
</dbReference>
<evidence type="ECO:0000256" key="6">
    <source>
        <dbReference type="PIRSR" id="PIRSR001434-2"/>
    </source>
</evidence>
<organism evidence="8 9">
    <name type="scientific">Allorhizobium borbori</name>
    <dbReference type="NCBI Taxonomy" id="485907"/>
    <lineage>
        <taxon>Bacteria</taxon>
        <taxon>Pseudomonadati</taxon>
        <taxon>Pseudomonadota</taxon>
        <taxon>Alphaproteobacteria</taxon>
        <taxon>Hyphomicrobiales</taxon>
        <taxon>Rhizobiaceae</taxon>
        <taxon>Rhizobium/Agrobacterium group</taxon>
        <taxon>Allorhizobium</taxon>
    </lineage>
</organism>
<dbReference type="NCBIfam" id="TIGR01324">
    <property type="entry name" value="cysta_beta_ly_B"/>
    <property type="match status" value="1"/>
</dbReference>
<dbReference type="InterPro" id="IPR015424">
    <property type="entry name" value="PyrdxlP-dep_Trfase"/>
</dbReference>
<dbReference type="InterPro" id="IPR006233">
    <property type="entry name" value="Cys_b_lyase_bac"/>
</dbReference>
<comment type="cofactor">
    <cofactor evidence="1 7">
        <name>pyridoxal 5'-phosphate</name>
        <dbReference type="ChEBI" id="CHEBI:597326"/>
    </cofactor>
</comment>
<name>A0A7W6JZA3_9HYPH</name>
<dbReference type="Gene3D" id="3.90.1150.10">
    <property type="entry name" value="Aspartate Aminotransferase, domain 1"/>
    <property type="match status" value="1"/>
</dbReference>
<dbReference type="GO" id="GO:0019450">
    <property type="term" value="P:L-cysteine catabolic process to pyruvate"/>
    <property type="evidence" value="ECO:0007669"/>
    <property type="project" value="TreeGrafter"/>
</dbReference>
<proteinExistence type="inferred from homology"/>
<dbReference type="PIRSF" id="PIRSF001434">
    <property type="entry name" value="CGS"/>
    <property type="match status" value="1"/>
</dbReference>
<dbReference type="GO" id="GO:0030170">
    <property type="term" value="F:pyridoxal phosphate binding"/>
    <property type="evidence" value="ECO:0007669"/>
    <property type="project" value="InterPro"/>
</dbReference>
<dbReference type="PANTHER" id="PTHR43500">
    <property type="entry name" value="CYSTATHIONINE BETA-LYASE-RELATED"/>
    <property type="match status" value="1"/>
</dbReference>
<protein>
    <submittedName>
        <fullName evidence="8">Cystathionine beta-lyase</fullName>
        <ecNumber evidence="8">4.4.1.8</ecNumber>
    </submittedName>
</protein>
<dbReference type="InterPro" id="IPR015422">
    <property type="entry name" value="PyrdxlP-dep_Trfase_small"/>
</dbReference>
<evidence type="ECO:0000256" key="4">
    <source>
        <dbReference type="ARBA" id="ARBA00023239"/>
    </source>
</evidence>
<dbReference type="PANTHER" id="PTHR43500:SF1">
    <property type="entry name" value="CYSTATHIONINE BETA-LYASE-RELATED"/>
    <property type="match status" value="1"/>
</dbReference>
<dbReference type="NCBIfam" id="NF004626">
    <property type="entry name" value="PRK05967.1"/>
    <property type="match status" value="1"/>
</dbReference>
<dbReference type="EMBL" id="JACIDU010000003">
    <property type="protein sequence ID" value="MBB4102281.1"/>
    <property type="molecule type" value="Genomic_DNA"/>
</dbReference>
<evidence type="ECO:0000313" key="9">
    <source>
        <dbReference type="Proteomes" id="UP000584824"/>
    </source>
</evidence>
<dbReference type="RefSeq" id="WP_183789696.1">
    <property type="nucleotide sequence ID" value="NZ_JACIDU010000003.1"/>
</dbReference>
<dbReference type="Gene3D" id="3.40.640.10">
    <property type="entry name" value="Type I PLP-dependent aspartate aminotransferase-like (Major domain)"/>
    <property type="match status" value="1"/>
</dbReference>
<keyword evidence="3 6" id="KW-0663">Pyridoxal phosphate</keyword>
<evidence type="ECO:0000256" key="2">
    <source>
        <dbReference type="ARBA" id="ARBA00009077"/>
    </source>
</evidence>
<comment type="similarity">
    <text evidence="2 7">Belongs to the trans-sulfuration enzymes family.</text>
</comment>
<dbReference type="Pfam" id="PF01053">
    <property type="entry name" value="Cys_Met_Meta_PP"/>
    <property type="match status" value="1"/>
</dbReference>
<keyword evidence="4 8" id="KW-0456">Lyase</keyword>
<reference evidence="8 9" key="1">
    <citation type="submission" date="2020-08" db="EMBL/GenBank/DDBJ databases">
        <title>Genomic Encyclopedia of Type Strains, Phase IV (KMG-IV): sequencing the most valuable type-strain genomes for metagenomic binning, comparative biology and taxonomic classification.</title>
        <authorList>
            <person name="Goeker M."/>
        </authorList>
    </citation>
    <scope>NUCLEOTIDE SEQUENCE [LARGE SCALE GENOMIC DNA]</scope>
    <source>
        <strain evidence="8 9">DSM 26385</strain>
    </source>
</reference>
<dbReference type="CDD" id="cd00614">
    <property type="entry name" value="CGS_like"/>
    <property type="match status" value="1"/>
</dbReference>
<comment type="caution">
    <text evidence="8">The sequence shown here is derived from an EMBL/GenBank/DDBJ whole genome shotgun (WGS) entry which is preliminary data.</text>
</comment>
<gene>
    <name evidence="8" type="ORF">GGQ66_000816</name>
</gene>
<evidence type="ECO:0000313" key="8">
    <source>
        <dbReference type="EMBL" id="MBB4102281.1"/>
    </source>
</evidence>
<keyword evidence="9" id="KW-1185">Reference proteome</keyword>
<dbReference type="GO" id="GO:0047804">
    <property type="term" value="F:cysteine-S-conjugate beta-lyase activity"/>
    <property type="evidence" value="ECO:0007669"/>
    <property type="project" value="InterPro"/>
</dbReference>
<accession>A0A7W6JZA3</accession>
<evidence type="ECO:0000256" key="1">
    <source>
        <dbReference type="ARBA" id="ARBA00001933"/>
    </source>
</evidence>
<dbReference type="InterPro" id="IPR000277">
    <property type="entry name" value="Cys/Met-Metab_PyrdxlP-dep_enz"/>
</dbReference>
<evidence type="ECO:0000256" key="3">
    <source>
        <dbReference type="ARBA" id="ARBA00022898"/>
    </source>
</evidence>
<dbReference type="SUPFAM" id="SSF53383">
    <property type="entry name" value="PLP-dependent transferases"/>
    <property type="match status" value="1"/>
</dbReference>
<sequence>MTDKHALLDGAGTDTRLAHLGSDPAGFHGFVNPPIVRASTVLFPDCETMATGNQKYTYGTHGTPTTDALCDALNELEGAAGTLILSSGLAAVTVPFLTFLSPGDHALVVDSVYWPTRRFCNTVLKRMGVTVEYYEPAIGAGIAALIKPNTRLVHLEAPGSNTMEMQDVGAISAVAHQQGAVVTMDNTWATPLYFRPLDHGVDISIHAATKYPAGHSDILMGTVSANEAHWSALEEMNTNMGLCGAAEDSYLVLRGLRTMGVRLEHHQKSALSIARWLESHEDVARVLHPALPSFPGHAIWKRDFKGSSGVFSFVLKTDKPADFTPRAHAFLNALRLFGLGYSWGGYESLAVPVNLADRTIAKGPTEGPVIRLQIGLENVEDLQRDLERGFAAVKAL</sequence>
<evidence type="ECO:0000256" key="5">
    <source>
        <dbReference type="ARBA" id="ARBA00047517"/>
    </source>
</evidence>
<dbReference type="FunFam" id="3.40.640.10:FF:000046">
    <property type="entry name" value="Cystathionine gamma-lyase"/>
    <property type="match status" value="1"/>
</dbReference>
<dbReference type="EC" id="4.4.1.8" evidence="8"/>
<dbReference type="GO" id="GO:0019346">
    <property type="term" value="P:transsulfuration"/>
    <property type="evidence" value="ECO:0007669"/>
    <property type="project" value="InterPro"/>
</dbReference>